<feature type="transmembrane region" description="Helical" evidence="1">
    <location>
        <begin position="204"/>
        <end position="229"/>
    </location>
</feature>
<gene>
    <name evidence="2" type="ORF">A3L04_02465</name>
</gene>
<feature type="transmembrane region" description="Helical" evidence="1">
    <location>
        <begin position="42"/>
        <end position="61"/>
    </location>
</feature>
<feature type="transmembrane region" description="Helical" evidence="1">
    <location>
        <begin position="111"/>
        <end position="129"/>
    </location>
</feature>
<dbReference type="EMBL" id="CP015193">
    <property type="protein sequence ID" value="ASJ16020.1"/>
    <property type="molecule type" value="Genomic_DNA"/>
</dbReference>
<feature type="transmembrane region" description="Helical" evidence="1">
    <location>
        <begin position="175"/>
        <end position="192"/>
    </location>
</feature>
<accession>A0A2Z2N6Q7</accession>
<reference evidence="2 3" key="1">
    <citation type="submission" date="2016-04" db="EMBL/GenBank/DDBJ databases">
        <title>Complete genome sequence of Thermococcus chitonophagus type strain GC74.</title>
        <authorList>
            <person name="Oger P.M."/>
        </authorList>
    </citation>
    <scope>NUCLEOTIDE SEQUENCE [LARGE SCALE GENOMIC DNA]</scope>
    <source>
        <strain evidence="2 3">GC74</strain>
    </source>
</reference>
<keyword evidence="1" id="KW-1133">Transmembrane helix</keyword>
<sequence>MMINEDNIDIGILITVISILSGVVFNSNIISDIINPSNPTPVIAVELSLVMLFSSIGYYVASIKLPDMKSEYREISIMQSVISLGILAGITVFWASTKIVTIKEMSNSSSLLFYVTIFVVLLLLIYSEFKLRKLIRNIQKLFGIISDSQSILGISLISVSIILLVAFVYSGLSHVFMLIMLISLPAFGIKIKKEAQKMDESNRIILYRVSSFVLIMSIGAILNYSILILHA</sequence>
<keyword evidence="3" id="KW-1185">Reference proteome</keyword>
<feature type="transmembrane region" description="Helical" evidence="1">
    <location>
        <begin position="150"/>
        <end position="169"/>
    </location>
</feature>
<keyword evidence="1" id="KW-0472">Membrane</keyword>
<evidence type="ECO:0000256" key="1">
    <source>
        <dbReference type="SAM" id="Phobius"/>
    </source>
</evidence>
<evidence type="ECO:0000313" key="2">
    <source>
        <dbReference type="EMBL" id="ASJ16020.1"/>
    </source>
</evidence>
<keyword evidence="1" id="KW-0812">Transmembrane</keyword>
<evidence type="ECO:0000313" key="3">
    <source>
        <dbReference type="Proteomes" id="UP000250189"/>
    </source>
</evidence>
<feature type="transmembrane region" description="Helical" evidence="1">
    <location>
        <begin position="81"/>
        <end position="99"/>
    </location>
</feature>
<dbReference type="AlphaFoldDB" id="A0A2Z2N6Q7"/>
<feature type="transmembrane region" description="Helical" evidence="1">
    <location>
        <begin position="12"/>
        <end position="30"/>
    </location>
</feature>
<protein>
    <submittedName>
        <fullName evidence="2">Uncharacterized protein</fullName>
    </submittedName>
</protein>
<organism evidence="2 3">
    <name type="scientific">Thermococcus chitonophagus</name>
    <dbReference type="NCBI Taxonomy" id="54262"/>
    <lineage>
        <taxon>Archaea</taxon>
        <taxon>Methanobacteriati</taxon>
        <taxon>Methanobacteriota</taxon>
        <taxon>Thermococci</taxon>
        <taxon>Thermococcales</taxon>
        <taxon>Thermococcaceae</taxon>
        <taxon>Thermococcus</taxon>
    </lineage>
</organism>
<name>A0A2Z2N6Q7_9EURY</name>
<proteinExistence type="predicted"/>
<dbReference type="Proteomes" id="UP000250189">
    <property type="component" value="Chromosome"/>
</dbReference>